<dbReference type="KEGG" id="euz:DVS28_a1119"/>
<organism evidence="4 5">
    <name type="scientific">Euzebya pacifica</name>
    <dbReference type="NCBI Taxonomy" id="1608957"/>
    <lineage>
        <taxon>Bacteria</taxon>
        <taxon>Bacillati</taxon>
        <taxon>Actinomycetota</taxon>
        <taxon>Nitriliruptoria</taxon>
        <taxon>Euzebyales</taxon>
    </lineage>
</organism>
<feature type="transmembrane region" description="Helical" evidence="2">
    <location>
        <begin position="163"/>
        <end position="183"/>
    </location>
</feature>
<keyword evidence="2" id="KW-1133">Transmembrane helix</keyword>
<evidence type="ECO:0000313" key="4">
    <source>
        <dbReference type="EMBL" id="AXV05819.1"/>
    </source>
</evidence>
<feature type="transmembrane region" description="Helical" evidence="2">
    <location>
        <begin position="50"/>
        <end position="68"/>
    </location>
</feature>
<dbReference type="GO" id="GO:0016020">
    <property type="term" value="C:membrane"/>
    <property type="evidence" value="ECO:0007669"/>
    <property type="project" value="InterPro"/>
</dbReference>
<sequence length="312" mass="31636">MVGVTASTSSASTTTTHAPARVRLLLAVGMLAVSFAAVLIRTASAPALALAFWRSFGGAVALVPFAARDTVRPDAREIRAMLLSGTFLAVHFALFIGAFAYTSVASAVVFAATAPVFVGLGSWLFLGQPPTRRTWFGIAVAMAGAAVVAIADGGEGATGSNPLLGDLMSLGGSIAVSGYLVIGQRTRRRLTVATYGAWVYGTSAAVLLVVSLATGSALVGFDGTTWLAILGLLLGPQLLGHTIFNQVLNQVPATTVAVVVLSEPIGAGLLAFLLLGEVPPPLLALGGPLMLIGVFLAATGERRPAESVAPTG</sequence>
<dbReference type="EMBL" id="CP031165">
    <property type="protein sequence ID" value="AXV05819.1"/>
    <property type="molecule type" value="Genomic_DNA"/>
</dbReference>
<feature type="domain" description="EamA" evidence="3">
    <location>
        <begin position="164"/>
        <end position="297"/>
    </location>
</feature>
<dbReference type="Pfam" id="PF00892">
    <property type="entry name" value="EamA"/>
    <property type="match status" value="2"/>
</dbReference>
<proteinExistence type="inferred from homology"/>
<feature type="transmembrane region" description="Helical" evidence="2">
    <location>
        <begin position="281"/>
        <end position="298"/>
    </location>
</feature>
<evidence type="ECO:0000256" key="1">
    <source>
        <dbReference type="ARBA" id="ARBA00007362"/>
    </source>
</evidence>
<feature type="transmembrane region" description="Helical" evidence="2">
    <location>
        <begin position="80"/>
        <end position="101"/>
    </location>
</feature>
<reference evidence="4 5" key="1">
    <citation type="submission" date="2018-09" db="EMBL/GenBank/DDBJ databases">
        <title>Complete genome sequence of Euzebya sp. DY32-46 isolated from seawater of Pacific Ocean.</title>
        <authorList>
            <person name="Xu L."/>
            <person name="Wu Y.-H."/>
            <person name="Xu X.-W."/>
        </authorList>
    </citation>
    <scope>NUCLEOTIDE SEQUENCE [LARGE SCALE GENOMIC DNA]</scope>
    <source>
        <strain evidence="4 5">DY32-46</strain>
    </source>
</reference>
<dbReference type="AlphaFoldDB" id="A0A346XUC2"/>
<name>A0A346XUC2_9ACTN</name>
<dbReference type="OrthoDB" id="5242788at2"/>
<evidence type="ECO:0000259" key="3">
    <source>
        <dbReference type="Pfam" id="PF00892"/>
    </source>
</evidence>
<feature type="transmembrane region" description="Helical" evidence="2">
    <location>
        <begin position="256"/>
        <end position="275"/>
    </location>
</feature>
<feature type="transmembrane region" description="Helical" evidence="2">
    <location>
        <begin position="107"/>
        <end position="126"/>
    </location>
</feature>
<evidence type="ECO:0000256" key="2">
    <source>
        <dbReference type="SAM" id="Phobius"/>
    </source>
</evidence>
<feature type="transmembrane region" description="Helical" evidence="2">
    <location>
        <begin position="195"/>
        <end position="219"/>
    </location>
</feature>
<dbReference type="PANTHER" id="PTHR22911:SF76">
    <property type="entry name" value="EAMA DOMAIN-CONTAINING PROTEIN"/>
    <property type="match status" value="1"/>
</dbReference>
<evidence type="ECO:0000313" key="5">
    <source>
        <dbReference type="Proteomes" id="UP000264006"/>
    </source>
</evidence>
<dbReference type="Proteomes" id="UP000264006">
    <property type="component" value="Chromosome"/>
</dbReference>
<keyword evidence="2" id="KW-0812">Transmembrane</keyword>
<feature type="transmembrane region" description="Helical" evidence="2">
    <location>
        <begin position="24"/>
        <end position="44"/>
    </location>
</feature>
<gene>
    <name evidence="4" type="ORF">DVS28_a1119</name>
</gene>
<dbReference type="SUPFAM" id="SSF103481">
    <property type="entry name" value="Multidrug resistance efflux transporter EmrE"/>
    <property type="match status" value="2"/>
</dbReference>
<protein>
    <submittedName>
        <fullName evidence="4">Permease</fullName>
    </submittedName>
</protein>
<keyword evidence="5" id="KW-1185">Reference proteome</keyword>
<accession>A0A346XUC2</accession>
<feature type="transmembrane region" description="Helical" evidence="2">
    <location>
        <begin position="225"/>
        <end position="244"/>
    </location>
</feature>
<dbReference type="PANTHER" id="PTHR22911">
    <property type="entry name" value="ACYL-MALONYL CONDENSING ENZYME-RELATED"/>
    <property type="match status" value="1"/>
</dbReference>
<keyword evidence="2" id="KW-0472">Membrane</keyword>
<comment type="similarity">
    <text evidence="1">Belongs to the EamA transporter family.</text>
</comment>
<dbReference type="InterPro" id="IPR037185">
    <property type="entry name" value="EmrE-like"/>
</dbReference>
<dbReference type="InterPro" id="IPR000620">
    <property type="entry name" value="EamA_dom"/>
</dbReference>
<feature type="transmembrane region" description="Helical" evidence="2">
    <location>
        <begin position="133"/>
        <end position="151"/>
    </location>
</feature>
<feature type="domain" description="EamA" evidence="3">
    <location>
        <begin position="24"/>
        <end position="148"/>
    </location>
</feature>